<proteinExistence type="predicted"/>
<accession>A0ACC6A6X4</accession>
<protein>
    <submittedName>
        <fullName evidence="1">Uncharacterized protein</fullName>
    </submittedName>
</protein>
<organism evidence="1 2">
    <name type="scientific">Bacillus cytotoxicus</name>
    <dbReference type="NCBI Taxonomy" id="580165"/>
    <lineage>
        <taxon>Bacteria</taxon>
        <taxon>Bacillati</taxon>
        <taxon>Bacillota</taxon>
        <taxon>Bacilli</taxon>
        <taxon>Bacillales</taxon>
        <taxon>Bacillaceae</taxon>
        <taxon>Bacillus</taxon>
        <taxon>Bacillus cereus group</taxon>
    </lineage>
</organism>
<name>A0ACC6A6X4_9BACI</name>
<dbReference type="EMBL" id="JAMBOP010000012">
    <property type="protein sequence ID" value="MCM3736453.1"/>
    <property type="molecule type" value="Genomic_DNA"/>
</dbReference>
<gene>
    <name evidence="1" type="ORF">M3215_11615</name>
</gene>
<sequence length="323" mass="36202">MIDSYYFNSVNGDRRYDADDMAKLQKSLYTTGVIRNNGDTSFKVVAEGTSMRTKVQPGGAVIEGRFALNDDNIFLTHDAANATYDRIDLIVLRLDLSLSGRKIEAVIKKGTASATPVVPTLQVNNIIYEIQIAEVLITKGKSFIDASQVKDKRAWVSLASMDFLYAKILGNLYLETDKLRVKNNAWLSRSRNAFAGDTPHQAYGSAATRVTFPRIEVSDAAYELTDNNGVIKVKEDGRYIIMVNGQIERGIENHSFKIELYRKGSPYHTFGDYRISGIHDVHVNGAKITDLRANDTIEIWVTLNQKDADYKLPYVNLQVYKLG</sequence>
<evidence type="ECO:0000313" key="2">
    <source>
        <dbReference type="Proteomes" id="UP001202289"/>
    </source>
</evidence>
<reference evidence="1" key="1">
    <citation type="submission" date="2022-05" db="EMBL/GenBank/DDBJ databases">
        <title>Comparative Genomics of Spacecraft Associated Microbes.</title>
        <authorList>
            <person name="Tran M.T."/>
            <person name="Wright A."/>
            <person name="Seuylemezian A."/>
            <person name="Eisen J."/>
            <person name="Coil D."/>
        </authorList>
    </citation>
    <scope>NUCLEOTIDE SEQUENCE</scope>
    <source>
        <strain evidence="1">FAIRING 10M-2.2</strain>
    </source>
</reference>
<comment type="caution">
    <text evidence="1">The sequence shown here is derived from an EMBL/GenBank/DDBJ whole genome shotgun (WGS) entry which is preliminary data.</text>
</comment>
<evidence type="ECO:0000313" key="1">
    <source>
        <dbReference type="EMBL" id="MCM3736453.1"/>
    </source>
</evidence>
<keyword evidence="2" id="KW-1185">Reference proteome</keyword>
<dbReference type="Proteomes" id="UP001202289">
    <property type="component" value="Unassembled WGS sequence"/>
</dbReference>